<feature type="domain" description="ABC transmembrane type-1" evidence="8">
    <location>
        <begin position="21"/>
        <end position="215"/>
    </location>
</feature>
<comment type="similarity">
    <text evidence="7">Belongs to the binding-protein-dependent transport system permease family.</text>
</comment>
<keyword evidence="10" id="KW-1185">Reference proteome</keyword>
<proteinExistence type="inferred from homology"/>
<keyword evidence="4 7" id="KW-0812">Transmembrane</keyword>
<dbReference type="PANTHER" id="PTHR30450:SF1">
    <property type="entry name" value="D-METHIONINE TRANSPORT SYSTEM PERMEASE PROTEIN METI-RELATED"/>
    <property type="match status" value="1"/>
</dbReference>
<dbReference type="PANTHER" id="PTHR30450">
    <property type="entry name" value="ABC TRANSPORTER PERMEASE"/>
    <property type="match status" value="1"/>
</dbReference>
<evidence type="ECO:0000256" key="2">
    <source>
        <dbReference type="ARBA" id="ARBA00022448"/>
    </source>
</evidence>
<dbReference type="InterPro" id="IPR035906">
    <property type="entry name" value="MetI-like_sf"/>
</dbReference>
<feature type="transmembrane region" description="Helical" evidence="7">
    <location>
        <begin position="59"/>
        <end position="84"/>
    </location>
</feature>
<dbReference type="PROSITE" id="PS50928">
    <property type="entry name" value="ABC_TM1"/>
    <property type="match status" value="1"/>
</dbReference>
<keyword evidence="2 7" id="KW-0813">Transport</keyword>
<organism evidence="9 10">
    <name type="scientific">Georgenia faecalis</name>
    <dbReference type="NCBI Taxonomy" id="2483799"/>
    <lineage>
        <taxon>Bacteria</taxon>
        <taxon>Bacillati</taxon>
        <taxon>Actinomycetota</taxon>
        <taxon>Actinomycetes</taxon>
        <taxon>Micrococcales</taxon>
        <taxon>Bogoriellaceae</taxon>
        <taxon>Georgenia</taxon>
    </lineage>
</organism>
<reference evidence="10" key="1">
    <citation type="journal article" date="2019" name="Int. J. Syst. Evol. Microbiol.">
        <title>The Global Catalogue of Microorganisms (GCM) 10K type strain sequencing project: providing services to taxonomists for standard genome sequencing and annotation.</title>
        <authorList>
            <consortium name="The Broad Institute Genomics Platform"/>
            <consortium name="The Broad Institute Genome Sequencing Center for Infectious Disease"/>
            <person name="Wu L."/>
            <person name="Ma J."/>
        </authorList>
    </citation>
    <scope>NUCLEOTIDE SEQUENCE [LARGE SCALE GENOMIC DNA]</scope>
    <source>
        <strain evidence="10">JCM 3369</strain>
    </source>
</reference>
<feature type="transmembrane region" description="Helical" evidence="7">
    <location>
        <begin position="196"/>
        <end position="215"/>
    </location>
</feature>
<keyword evidence="6 7" id="KW-0472">Membrane</keyword>
<feature type="transmembrane region" description="Helical" evidence="7">
    <location>
        <begin position="25"/>
        <end position="47"/>
    </location>
</feature>
<protein>
    <submittedName>
        <fullName evidence="9">Methionine ABC transporter permease</fullName>
    </submittedName>
</protein>
<sequence>MTWLEEVATNPVITENLPEATVETLAMVALASLVTVLGGLPLGLALATTAPGALRPAPALHGVLNVVVNVGRSLPFIILMVAIIPLTRALTGTTFGWRSAVVPLSIAAIPFFARLVETAVREVDPGKVEAAQMVGASRLGIVWGVLVREALPGLLSGLTVTVITLVSYSAMAGAVGAGGLGALAINHGYVRFQTDVMVVTVVVIVILVQLVQMLGDLLVRAVDHR</sequence>
<evidence type="ECO:0000256" key="6">
    <source>
        <dbReference type="ARBA" id="ARBA00023136"/>
    </source>
</evidence>
<name>A0ABV9D7F3_9MICO</name>
<evidence type="ECO:0000313" key="10">
    <source>
        <dbReference type="Proteomes" id="UP001595955"/>
    </source>
</evidence>
<evidence type="ECO:0000259" key="8">
    <source>
        <dbReference type="PROSITE" id="PS50928"/>
    </source>
</evidence>
<evidence type="ECO:0000256" key="3">
    <source>
        <dbReference type="ARBA" id="ARBA00022475"/>
    </source>
</evidence>
<evidence type="ECO:0000313" key="9">
    <source>
        <dbReference type="EMBL" id="MFC4554671.1"/>
    </source>
</evidence>
<keyword evidence="3" id="KW-1003">Cell membrane</keyword>
<dbReference type="Pfam" id="PF00528">
    <property type="entry name" value="BPD_transp_1"/>
    <property type="match status" value="1"/>
</dbReference>
<evidence type="ECO:0000256" key="1">
    <source>
        <dbReference type="ARBA" id="ARBA00004651"/>
    </source>
</evidence>
<dbReference type="Gene3D" id="1.10.3720.10">
    <property type="entry name" value="MetI-like"/>
    <property type="match status" value="1"/>
</dbReference>
<feature type="transmembrane region" description="Helical" evidence="7">
    <location>
        <begin position="158"/>
        <end position="184"/>
    </location>
</feature>
<feature type="transmembrane region" description="Helical" evidence="7">
    <location>
        <begin position="128"/>
        <end position="146"/>
    </location>
</feature>
<comment type="subcellular location">
    <subcellularLocation>
        <location evidence="1 7">Cell membrane</location>
        <topology evidence="1 7">Multi-pass membrane protein</topology>
    </subcellularLocation>
</comment>
<comment type="caution">
    <text evidence="9">The sequence shown here is derived from an EMBL/GenBank/DDBJ whole genome shotgun (WGS) entry which is preliminary data.</text>
</comment>
<gene>
    <name evidence="9" type="ORF">ACFO3F_05370</name>
</gene>
<evidence type="ECO:0000256" key="5">
    <source>
        <dbReference type="ARBA" id="ARBA00022989"/>
    </source>
</evidence>
<dbReference type="Proteomes" id="UP001595955">
    <property type="component" value="Unassembled WGS sequence"/>
</dbReference>
<dbReference type="RefSeq" id="WP_122825238.1">
    <property type="nucleotide sequence ID" value="NZ_CP033325.1"/>
</dbReference>
<dbReference type="InterPro" id="IPR000515">
    <property type="entry name" value="MetI-like"/>
</dbReference>
<dbReference type="EMBL" id="JBHSGF010000003">
    <property type="protein sequence ID" value="MFC4554671.1"/>
    <property type="molecule type" value="Genomic_DNA"/>
</dbReference>
<dbReference type="InterPro" id="IPR051322">
    <property type="entry name" value="AA_ABC_Transporter_Permease"/>
</dbReference>
<feature type="transmembrane region" description="Helical" evidence="7">
    <location>
        <begin position="96"/>
        <end position="116"/>
    </location>
</feature>
<dbReference type="CDD" id="cd06261">
    <property type="entry name" value="TM_PBP2"/>
    <property type="match status" value="1"/>
</dbReference>
<keyword evidence="5 7" id="KW-1133">Transmembrane helix</keyword>
<evidence type="ECO:0000256" key="7">
    <source>
        <dbReference type="RuleBase" id="RU363032"/>
    </source>
</evidence>
<accession>A0ABV9D7F3</accession>
<evidence type="ECO:0000256" key="4">
    <source>
        <dbReference type="ARBA" id="ARBA00022692"/>
    </source>
</evidence>
<dbReference type="SUPFAM" id="SSF161098">
    <property type="entry name" value="MetI-like"/>
    <property type="match status" value="1"/>
</dbReference>